<dbReference type="PANTHER" id="PTHR34458">
    <property type="entry name" value="POLLEN OLE E 1 ALLERGEN AND EXTENSIN FAMILY PROTEIN-RELATED"/>
    <property type="match status" value="1"/>
</dbReference>
<dbReference type="InterPro" id="IPR040404">
    <property type="entry name" value="Phylloplanin-like"/>
</dbReference>
<sequence>MQVAPSKCPQHEIYIKGLHPKLFGTQTPRSKTPYIAMASYRNIVLIALFFIATTPRTHGIILSNVVQVNVAGLLSCVVPGTLPTLTSPPLSGVTVVFTCNGGTIILGQAVTNTTGFVSAVFKLVDSVVFDSSTCVGTINLSNAASCSLFPPTGTVGTTLTLLSAVQGVVQFTVGRIFLG</sequence>
<dbReference type="AlphaFoldDB" id="A0A8T0CJH9"/>
<dbReference type="PANTHER" id="PTHR34458:SF11">
    <property type="entry name" value="MD-2-RELATED LIPID-RECOGNITION DOMAIN-CONTAINING PROTEIN"/>
    <property type="match status" value="1"/>
</dbReference>
<evidence type="ECO:0008006" key="3">
    <source>
        <dbReference type="Google" id="ProtNLM"/>
    </source>
</evidence>
<gene>
    <name evidence="1" type="ORF">BT93_L3543</name>
</gene>
<dbReference type="EMBL" id="MU091490">
    <property type="protein sequence ID" value="KAF7846952.1"/>
    <property type="molecule type" value="Genomic_DNA"/>
</dbReference>
<evidence type="ECO:0000313" key="2">
    <source>
        <dbReference type="Proteomes" id="UP000806378"/>
    </source>
</evidence>
<proteinExistence type="predicted"/>
<dbReference type="Gramene" id="rna-gnl|WGS:JABURB|Cocit.L3543.1">
    <property type="protein sequence ID" value="cds-KAF7846952.1"/>
    <property type="gene ID" value="gene-BT93_L3543"/>
</dbReference>
<organism evidence="1 2">
    <name type="scientific">Corymbia citriodora subsp. variegata</name>
    <dbReference type="NCBI Taxonomy" id="360336"/>
    <lineage>
        <taxon>Eukaryota</taxon>
        <taxon>Viridiplantae</taxon>
        <taxon>Streptophyta</taxon>
        <taxon>Embryophyta</taxon>
        <taxon>Tracheophyta</taxon>
        <taxon>Spermatophyta</taxon>
        <taxon>Magnoliopsida</taxon>
        <taxon>eudicotyledons</taxon>
        <taxon>Gunneridae</taxon>
        <taxon>Pentapetalae</taxon>
        <taxon>rosids</taxon>
        <taxon>malvids</taxon>
        <taxon>Myrtales</taxon>
        <taxon>Myrtaceae</taxon>
        <taxon>Myrtoideae</taxon>
        <taxon>Eucalypteae</taxon>
        <taxon>Corymbia</taxon>
    </lineage>
</organism>
<reference evidence="1" key="1">
    <citation type="submission" date="2020-05" db="EMBL/GenBank/DDBJ databases">
        <title>WGS assembly of Corymbia citriodora subspecies variegata.</title>
        <authorList>
            <person name="Barry K."/>
            <person name="Hundley H."/>
            <person name="Shu S."/>
            <person name="Jenkins J."/>
            <person name="Grimwood J."/>
            <person name="Baten A."/>
        </authorList>
    </citation>
    <scope>NUCLEOTIDE SEQUENCE</scope>
    <source>
        <strain evidence="1">CV2-018</strain>
    </source>
</reference>
<protein>
    <recommendedName>
        <fullName evidence="3">Phylloplanin</fullName>
    </recommendedName>
</protein>
<evidence type="ECO:0000313" key="1">
    <source>
        <dbReference type="EMBL" id="KAF7846952.1"/>
    </source>
</evidence>
<keyword evidence="2" id="KW-1185">Reference proteome</keyword>
<name>A0A8T0CJH9_CORYI</name>
<accession>A0A8T0CJH9</accession>
<dbReference type="OrthoDB" id="1104689at2759"/>
<dbReference type="Proteomes" id="UP000806378">
    <property type="component" value="Unassembled WGS sequence"/>
</dbReference>
<comment type="caution">
    <text evidence="1">The sequence shown here is derived from an EMBL/GenBank/DDBJ whole genome shotgun (WGS) entry which is preliminary data.</text>
</comment>